<sequence>MIAAGGFSMRPSKLREVLTHEQEAASDTQAARQEADDSMQEDTPPVRVVAAGQTVYELGSEMLYFADILERHAGGQLFGERGLLARYYSIGQDKLDELAELEQDGADTNTTHLREQWELECRTWDLVQRLYLERTREIEWLEAPHPYVSNHALELLYYNNDHTASEQRIVLDWLRDGSTAATEFQVRGNRWFYTKEHLLNRKRMGKLSQDDGTVTELDPDAPYRQGKKLAPEDDAFERRLLRQLFYLVRAGEFEEAAELCRDSGNAWRVASMQGGVEYRDAAIDSLDLVTETEGNPNKALWRRMCFALSQQPGFNEYERALYGALCGDLASVLPVCNTWDDALWAHYNALTQCKVEAHLRSLGRAQFEGSFQISTSEHLLPGNIFEALVRSQEPVVAHQAMHPMRVIQARLVTNQIPELLEDIHQQLKQMQQGGKASVASVPYVIRFVAHLILALRQMDVAIPQEPADAVLQAYAELLASADAQAAVALYAAQLPAAIGIEATARYLTRIEDDEARRQQLLNAEKHGLDVRQLLLRTVELVFETSLPAALPSSTQTGHILDPVSTEDERCVRALEWLPMDTRLQTECMTLGAALFRKLLLAGHVSAARLLEQRLPDSTLVAAELMEDSSDAPPVDEEVKMRSALEYVGYCNLCRGLARYEQWKQLIRNRPVEAGGRRDPVGQRQWSAEVARQRQECVLLLREILEGNWCDPAQLSVDPSQELFAEMSQLRTLYLPQVVLKLHGVYCAQEARDMDAAMALAVLVSEQLTGPMQASGLLESYVIELGRVGAYLA</sequence>
<dbReference type="FunFam" id="1.10.3450.20:FF:000001">
    <property type="entry name" value="Nuclear pore complex protein"/>
    <property type="match status" value="1"/>
</dbReference>
<proteinExistence type="inferred from homology"/>
<dbReference type="GO" id="GO:0031080">
    <property type="term" value="C:nuclear pore outer ring"/>
    <property type="evidence" value="ECO:0007669"/>
    <property type="project" value="TreeGrafter"/>
</dbReference>
<name>A0A1Y2EV15_PROLT</name>
<comment type="subunit">
    <text evidence="9">Part of the nuclear pore complex (NPC).</text>
</comment>
<dbReference type="EMBL" id="MCFI01000026">
    <property type="protein sequence ID" value="ORY75418.1"/>
    <property type="molecule type" value="Genomic_DNA"/>
</dbReference>
<organism evidence="11 12">
    <name type="scientific">Protomyces lactucae-debilis</name>
    <dbReference type="NCBI Taxonomy" id="2754530"/>
    <lineage>
        <taxon>Eukaryota</taxon>
        <taxon>Fungi</taxon>
        <taxon>Dikarya</taxon>
        <taxon>Ascomycota</taxon>
        <taxon>Taphrinomycotina</taxon>
        <taxon>Taphrinomycetes</taxon>
        <taxon>Taphrinales</taxon>
        <taxon>Protomycetaceae</taxon>
        <taxon>Protomyces</taxon>
    </lineage>
</organism>
<keyword evidence="4" id="KW-0653">Protein transport</keyword>
<dbReference type="Gene3D" id="1.20.190.50">
    <property type="match status" value="1"/>
</dbReference>
<evidence type="ECO:0000256" key="9">
    <source>
        <dbReference type="RuleBase" id="RU365072"/>
    </source>
</evidence>
<dbReference type="Pfam" id="PF04121">
    <property type="entry name" value="Nup84_Nup100"/>
    <property type="match status" value="1"/>
</dbReference>
<evidence type="ECO:0000256" key="7">
    <source>
        <dbReference type="ARBA" id="ARBA00023136"/>
    </source>
</evidence>
<dbReference type="GO" id="GO:0017056">
    <property type="term" value="F:structural constituent of nuclear pore"/>
    <property type="evidence" value="ECO:0007669"/>
    <property type="project" value="UniProtKB-UniRule"/>
</dbReference>
<dbReference type="RefSeq" id="XP_040722291.1">
    <property type="nucleotide sequence ID" value="XM_040868355.1"/>
</dbReference>
<dbReference type="OrthoDB" id="3098at2759"/>
<evidence type="ECO:0000256" key="4">
    <source>
        <dbReference type="ARBA" id="ARBA00022927"/>
    </source>
</evidence>
<dbReference type="GO" id="GO:0031965">
    <property type="term" value="C:nuclear membrane"/>
    <property type="evidence" value="ECO:0007669"/>
    <property type="project" value="UniProtKB-SubCell"/>
</dbReference>
<keyword evidence="3" id="KW-0509">mRNA transport</keyword>
<dbReference type="Proteomes" id="UP000193685">
    <property type="component" value="Unassembled WGS sequence"/>
</dbReference>
<comment type="caution">
    <text evidence="11">The sequence shown here is derived from an EMBL/GenBank/DDBJ whole genome shotgun (WGS) entry which is preliminary data.</text>
</comment>
<dbReference type="AlphaFoldDB" id="A0A1Y2EV15"/>
<comment type="subcellular location">
    <subcellularLocation>
        <location evidence="9">Nucleus</location>
        <location evidence="9">Nuclear pore complex</location>
    </subcellularLocation>
    <subcellularLocation>
        <location evidence="9">Nucleus membrane</location>
    </subcellularLocation>
</comment>
<feature type="region of interest" description="Disordered" evidence="10">
    <location>
        <begin position="17"/>
        <end position="43"/>
    </location>
</feature>
<comment type="function">
    <text evidence="9">Functions as a component of the nuclear pore complex (NPC).</text>
</comment>
<dbReference type="GO" id="GO:0006606">
    <property type="term" value="P:protein import into nucleus"/>
    <property type="evidence" value="ECO:0007669"/>
    <property type="project" value="TreeGrafter"/>
</dbReference>
<dbReference type="PANTHER" id="PTHR13003:SF2">
    <property type="entry name" value="NUCLEAR PORE COMPLEX PROTEIN NUP107"/>
    <property type="match status" value="1"/>
</dbReference>
<evidence type="ECO:0000313" key="12">
    <source>
        <dbReference type="Proteomes" id="UP000193685"/>
    </source>
</evidence>
<evidence type="ECO:0000256" key="8">
    <source>
        <dbReference type="ARBA" id="ARBA00023242"/>
    </source>
</evidence>
<dbReference type="STRING" id="56484.A0A1Y2EV15"/>
<protein>
    <recommendedName>
        <fullName evidence="9">Nuclear pore complex protein</fullName>
    </recommendedName>
</protein>
<dbReference type="GO" id="GO:0000973">
    <property type="term" value="P:post-transcriptional tethering of RNA polymerase II gene DNA at nuclear periphery"/>
    <property type="evidence" value="ECO:0007669"/>
    <property type="project" value="TreeGrafter"/>
</dbReference>
<evidence type="ECO:0000256" key="10">
    <source>
        <dbReference type="SAM" id="MobiDB-lite"/>
    </source>
</evidence>
<evidence type="ECO:0000256" key="2">
    <source>
        <dbReference type="ARBA" id="ARBA00022448"/>
    </source>
</evidence>
<evidence type="ECO:0000256" key="1">
    <source>
        <dbReference type="ARBA" id="ARBA00009510"/>
    </source>
</evidence>
<dbReference type="OMA" id="MAHIVLF"/>
<keyword evidence="8 9" id="KW-0539">Nucleus</keyword>
<evidence type="ECO:0000256" key="6">
    <source>
        <dbReference type="ARBA" id="ARBA00023132"/>
    </source>
</evidence>
<keyword evidence="2 9" id="KW-0813">Transport</keyword>
<dbReference type="GeneID" id="63784954"/>
<keyword evidence="7 9" id="KW-0472">Membrane</keyword>
<reference evidence="11 12" key="1">
    <citation type="submission" date="2016-07" db="EMBL/GenBank/DDBJ databases">
        <title>Pervasive Adenine N6-methylation of Active Genes in Fungi.</title>
        <authorList>
            <consortium name="DOE Joint Genome Institute"/>
            <person name="Mondo S.J."/>
            <person name="Dannebaum R.O."/>
            <person name="Kuo R.C."/>
            <person name="Labutti K."/>
            <person name="Haridas S."/>
            <person name="Kuo A."/>
            <person name="Salamov A."/>
            <person name="Ahrendt S.R."/>
            <person name="Lipzen A."/>
            <person name="Sullivan W."/>
            <person name="Andreopoulos W.B."/>
            <person name="Clum A."/>
            <person name="Lindquist E."/>
            <person name="Daum C."/>
            <person name="Ramamoorthy G.K."/>
            <person name="Gryganskyi A."/>
            <person name="Culley D."/>
            <person name="Magnuson J.K."/>
            <person name="James T.Y."/>
            <person name="O'Malley M.A."/>
            <person name="Stajich J.E."/>
            <person name="Spatafora J.W."/>
            <person name="Visel A."/>
            <person name="Grigoriev I.V."/>
        </authorList>
    </citation>
    <scope>NUCLEOTIDE SEQUENCE [LARGE SCALE GENOMIC DNA]</scope>
    <source>
        <strain evidence="11 12">12-1054</strain>
    </source>
</reference>
<dbReference type="PANTHER" id="PTHR13003">
    <property type="entry name" value="NUP107-RELATED"/>
    <property type="match status" value="1"/>
</dbReference>
<dbReference type="InterPro" id="IPR007252">
    <property type="entry name" value="Nup84/Nup107"/>
</dbReference>
<keyword evidence="5 9" id="KW-0811">Translocation</keyword>
<evidence type="ECO:0000313" key="11">
    <source>
        <dbReference type="EMBL" id="ORY75418.1"/>
    </source>
</evidence>
<evidence type="ECO:0000256" key="5">
    <source>
        <dbReference type="ARBA" id="ARBA00023010"/>
    </source>
</evidence>
<keyword evidence="6 9" id="KW-0906">Nuclear pore complex</keyword>
<accession>A0A1Y2EV15</accession>
<comment type="similarity">
    <text evidence="1 9">Belongs to the nucleoporin Nup84/Nup107 family.</text>
</comment>
<gene>
    <name evidence="11" type="ORF">BCR37DRAFT_372065</name>
</gene>
<dbReference type="GO" id="GO:0006406">
    <property type="term" value="P:mRNA export from nucleus"/>
    <property type="evidence" value="ECO:0007669"/>
    <property type="project" value="TreeGrafter"/>
</dbReference>
<keyword evidence="12" id="KW-1185">Reference proteome</keyword>
<evidence type="ECO:0000256" key="3">
    <source>
        <dbReference type="ARBA" id="ARBA00022816"/>
    </source>
</evidence>
<dbReference type="Gene3D" id="1.10.3450.20">
    <property type="match status" value="1"/>
</dbReference>